<dbReference type="OrthoDB" id="7205490at2"/>
<feature type="region of interest" description="Disordered" evidence="1">
    <location>
        <begin position="1"/>
        <end position="148"/>
    </location>
</feature>
<dbReference type="RefSeq" id="WP_111514057.1">
    <property type="nucleotide sequence ID" value="NZ_QFYR01000001.1"/>
</dbReference>
<gene>
    <name evidence="2" type="ORF">DJ018_06670</name>
</gene>
<feature type="compositionally biased region" description="Basic and acidic residues" evidence="1">
    <location>
        <begin position="51"/>
        <end position="64"/>
    </location>
</feature>
<reference evidence="3" key="1">
    <citation type="submission" date="2018-05" db="EMBL/GenBank/DDBJ databases">
        <authorList>
            <person name="Li X."/>
        </authorList>
    </citation>
    <scope>NUCLEOTIDE SEQUENCE [LARGE SCALE GENOMIC DNA]</scope>
    <source>
        <strain evidence="3">YIM 73061</strain>
    </source>
</reference>
<organism evidence="2 3">
    <name type="scientific">Phenylobacterium deserti</name>
    <dbReference type="NCBI Taxonomy" id="1914756"/>
    <lineage>
        <taxon>Bacteria</taxon>
        <taxon>Pseudomonadati</taxon>
        <taxon>Pseudomonadota</taxon>
        <taxon>Alphaproteobacteria</taxon>
        <taxon>Caulobacterales</taxon>
        <taxon>Caulobacteraceae</taxon>
        <taxon>Phenylobacterium</taxon>
    </lineage>
</organism>
<sequence>MPDKHPNTTRWGGPGASHEDRTKPMPTPAPAQPEGAASTNPRVSQVSTGGGERDEKHSHVDAMRSSKSHATDTPSPTSSKDWRQNRSRHDREAQVAAAEDVGEPRSFRGGAPDEAGSPDAPDAGHGTPVRVTLDADHPGGAGVAGEAEQRVRRAIARFDRDLSEVQIYLADATGQGSPGPKSCTIQAVLHRGETIAVTESSREVEQSLMLASRELVRRLAEELGYGGGKPDAAGEAAPHA</sequence>
<evidence type="ECO:0008006" key="4">
    <source>
        <dbReference type="Google" id="ProtNLM"/>
    </source>
</evidence>
<comment type="caution">
    <text evidence="2">The sequence shown here is derived from an EMBL/GenBank/DDBJ whole genome shotgun (WGS) entry which is preliminary data.</text>
</comment>
<evidence type="ECO:0000313" key="3">
    <source>
        <dbReference type="Proteomes" id="UP000249725"/>
    </source>
</evidence>
<keyword evidence="3" id="KW-1185">Reference proteome</keyword>
<evidence type="ECO:0000256" key="1">
    <source>
        <dbReference type="SAM" id="MobiDB-lite"/>
    </source>
</evidence>
<feature type="compositionally biased region" description="Polar residues" evidence="1">
    <location>
        <begin position="37"/>
        <end position="47"/>
    </location>
</feature>
<feature type="compositionally biased region" description="Basic and acidic residues" evidence="1">
    <location>
        <begin position="80"/>
        <end position="93"/>
    </location>
</feature>
<accession>A0A328AV60</accession>
<dbReference type="Proteomes" id="UP000249725">
    <property type="component" value="Unassembled WGS sequence"/>
</dbReference>
<evidence type="ECO:0000313" key="2">
    <source>
        <dbReference type="EMBL" id="RAK57606.1"/>
    </source>
</evidence>
<dbReference type="EMBL" id="QFYR01000001">
    <property type="protein sequence ID" value="RAK57606.1"/>
    <property type="molecule type" value="Genomic_DNA"/>
</dbReference>
<protein>
    <recommendedName>
        <fullName evidence="4">HPF/RaiA family ribosome-associated protein</fullName>
    </recommendedName>
</protein>
<name>A0A328AV60_9CAUL</name>
<proteinExistence type="predicted"/>
<dbReference type="AlphaFoldDB" id="A0A328AV60"/>